<evidence type="ECO:0000313" key="3">
    <source>
        <dbReference type="EMBL" id="MXR36206.1"/>
    </source>
</evidence>
<dbReference type="RefSeq" id="WP_160795114.1">
    <property type="nucleotide sequence ID" value="NZ_WSSB01000003.1"/>
</dbReference>
<proteinExistence type="predicted"/>
<accession>A0A845BPL4</accession>
<feature type="transmembrane region" description="Helical" evidence="1">
    <location>
        <begin position="157"/>
        <end position="176"/>
    </location>
</feature>
<dbReference type="Proteomes" id="UP000467214">
    <property type="component" value="Unassembled WGS sequence"/>
</dbReference>
<reference evidence="3 4" key="1">
    <citation type="submission" date="2019-12" db="EMBL/GenBank/DDBJ databases">
        <title>Neisseriaceae gen. nov. sp. Genome sequencing and assembly.</title>
        <authorList>
            <person name="Liu Z."/>
            <person name="Li A."/>
        </authorList>
    </citation>
    <scope>NUCLEOTIDE SEQUENCE [LARGE SCALE GENOMIC DNA]</scope>
    <source>
        <strain evidence="3 4">B2N2-7</strain>
    </source>
</reference>
<keyword evidence="1" id="KW-1133">Transmembrane helix</keyword>
<evidence type="ECO:0000259" key="2">
    <source>
        <dbReference type="Pfam" id="PF09335"/>
    </source>
</evidence>
<comment type="caution">
    <text evidence="3">The sequence shown here is derived from an EMBL/GenBank/DDBJ whole genome shotgun (WGS) entry which is preliminary data.</text>
</comment>
<dbReference type="Pfam" id="PF09335">
    <property type="entry name" value="VTT_dom"/>
    <property type="match status" value="1"/>
</dbReference>
<dbReference type="PANTHER" id="PTHR42709:SF2">
    <property type="entry name" value="INNER MEMBRANE PROTEIN YOHD"/>
    <property type="match status" value="1"/>
</dbReference>
<feature type="transmembrane region" description="Helical" evidence="1">
    <location>
        <begin position="39"/>
        <end position="62"/>
    </location>
</feature>
<feature type="transmembrane region" description="Helical" evidence="1">
    <location>
        <begin position="12"/>
        <end position="33"/>
    </location>
</feature>
<organism evidence="3 4">
    <name type="scientific">Craterilacuibacter sinensis</name>
    <dbReference type="NCBI Taxonomy" id="2686017"/>
    <lineage>
        <taxon>Bacteria</taxon>
        <taxon>Pseudomonadati</taxon>
        <taxon>Pseudomonadota</taxon>
        <taxon>Betaproteobacteria</taxon>
        <taxon>Neisseriales</taxon>
        <taxon>Neisseriaceae</taxon>
        <taxon>Craterilacuibacter</taxon>
    </lineage>
</organism>
<name>A0A845BPL4_9NEIS</name>
<keyword evidence="4" id="KW-1185">Reference proteome</keyword>
<evidence type="ECO:0000256" key="1">
    <source>
        <dbReference type="SAM" id="Phobius"/>
    </source>
</evidence>
<feature type="domain" description="VTT" evidence="2">
    <location>
        <begin position="22"/>
        <end position="142"/>
    </location>
</feature>
<dbReference type="InterPro" id="IPR051311">
    <property type="entry name" value="DedA_domain"/>
</dbReference>
<sequence>MLSTLIDQYGYYALFAGTAIEGETVLLAAGFAAHRGWLSLPWVMAVAAAGGFCGDMLAFSLGRWRGQWLLARFPALARHTPRINTLLDKWHAPLIISIRFMLGLRTAGPAIMGMSRIPFATFAFYNAIGAAIWANLFASLGYVFGSALTLLLGELKHLEEAILITIVCAGSLFLLWRKLRPHA</sequence>
<keyword evidence="1" id="KW-0472">Membrane</keyword>
<dbReference type="EMBL" id="WSSB01000003">
    <property type="protein sequence ID" value="MXR36206.1"/>
    <property type="molecule type" value="Genomic_DNA"/>
</dbReference>
<dbReference type="AlphaFoldDB" id="A0A845BPL4"/>
<gene>
    <name evidence="3" type="ORF">GQF02_04345</name>
</gene>
<protein>
    <submittedName>
        <fullName evidence="3">DedA family protein</fullName>
    </submittedName>
</protein>
<keyword evidence="1" id="KW-0812">Transmembrane</keyword>
<evidence type="ECO:0000313" key="4">
    <source>
        <dbReference type="Proteomes" id="UP000467214"/>
    </source>
</evidence>
<dbReference type="GO" id="GO:0005886">
    <property type="term" value="C:plasma membrane"/>
    <property type="evidence" value="ECO:0007669"/>
    <property type="project" value="TreeGrafter"/>
</dbReference>
<feature type="transmembrane region" description="Helical" evidence="1">
    <location>
        <begin position="122"/>
        <end position="145"/>
    </location>
</feature>
<dbReference type="InterPro" id="IPR032816">
    <property type="entry name" value="VTT_dom"/>
</dbReference>
<dbReference type="PANTHER" id="PTHR42709">
    <property type="entry name" value="ALKALINE PHOSPHATASE LIKE PROTEIN"/>
    <property type="match status" value="1"/>
</dbReference>